<dbReference type="EMBL" id="CP036259">
    <property type="protein sequence ID" value="QDR79435.1"/>
    <property type="molecule type" value="Genomic_DNA"/>
</dbReference>
<keyword evidence="5" id="KW-1185">Reference proteome</keyword>
<dbReference type="InterPro" id="IPR051796">
    <property type="entry name" value="ISF_SsuE-like"/>
</dbReference>
<dbReference type="Pfam" id="PF03358">
    <property type="entry name" value="FMN_red"/>
    <property type="match status" value="1"/>
</dbReference>
<sequence length="197" mass="21426">MTTILALLGSPKPNGTNSLLIDEVLRGAAAAGDVEVQKILINELKVAPCQSCDYCMHTGRCRLRDDMESVYEKIVAMDAFIFAAPVYFNGMSAQAKAVVDRCQPFWSAKYIVKTDVFGGRKRPGIFIATGGQPLYNEQFIGSLHVINLYFKMIGVNNSGTLTLADLDARPLAGRPDDLAQAFALGRKLIAGDRHNVS</sequence>
<reference evidence="4 5" key="1">
    <citation type="submission" date="2019-02" db="EMBL/GenBank/DDBJ databases">
        <title>Closed genome of Sporomusa termitida DSM 4440.</title>
        <authorList>
            <person name="Poehlein A."/>
            <person name="Daniel R."/>
        </authorList>
    </citation>
    <scope>NUCLEOTIDE SEQUENCE [LARGE SCALE GENOMIC DNA]</scope>
    <source>
        <strain evidence="4 5">DSM 4440</strain>
    </source>
</reference>
<dbReference type="SUPFAM" id="SSF52218">
    <property type="entry name" value="Flavoproteins"/>
    <property type="match status" value="1"/>
</dbReference>
<organism evidence="4 5">
    <name type="scientific">Sporomusa termitida</name>
    <dbReference type="NCBI Taxonomy" id="2377"/>
    <lineage>
        <taxon>Bacteria</taxon>
        <taxon>Bacillati</taxon>
        <taxon>Bacillota</taxon>
        <taxon>Negativicutes</taxon>
        <taxon>Selenomonadales</taxon>
        <taxon>Sporomusaceae</taxon>
        <taxon>Sporomusa</taxon>
    </lineage>
</organism>
<dbReference type="PANTHER" id="PTHR43278:SF4">
    <property type="entry name" value="NAD(P)H-DEPENDENT FMN-CONTAINING OXIDOREDUCTASE YWQN-RELATED"/>
    <property type="match status" value="1"/>
</dbReference>
<dbReference type="InterPro" id="IPR005025">
    <property type="entry name" value="FMN_Rdtase-like_dom"/>
</dbReference>
<dbReference type="GO" id="GO:0016491">
    <property type="term" value="F:oxidoreductase activity"/>
    <property type="evidence" value="ECO:0007669"/>
    <property type="project" value="InterPro"/>
</dbReference>
<evidence type="ECO:0000313" key="4">
    <source>
        <dbReference type="EMBL" id="QDR79435.1"/>
    </source>
</evidence>
<evidence type="ECO:0000259" key="3">
    <source>
        <dbReference type="Pfam" id="PF03358"/>
    </source>
</evidence>
<feature type="domain" description="NADPH-dependent FMN reductase-like" evidence="3">
    <location>
        <begin position="3"/>
        <end position="119"/>
    </location>
</feature>
<name>A0A517DPY9_9FIRM</name>
<dbReference type="AlphaFoldDB" id="A0A517DPY9"/>
<dbReference type="InterPro" id="IPR029039">
    <property type="entry name" value="Flavoprotein-like_sf"/>
</dbReference>
<dbReference type="Proteomes" id="UP000320776">
    <property type="component" value="Chromosome"/>
</dbReference>
<gene>
    <name evidence="4" type="ORF">SPTER_07100</name>
</gene>
<keyword evidence="1" id="KW-0285">Flavoprotein</keyword>
<dbReference type="OrthoDB" id="9805976at2"/>
<accession>A0A517DPY9</accession>
<evidence type="ECO:0000313" key="5">
    <source>
        <dbReference type="Proteomes" id="UP000320776"/>
    </source>
</evidence>
<proteinExistence type="predicted"/>
<dbReference type="RefSeq" id="WP_144349082.1">
    <property type="nucleotide sequence ID" value="NZ_CP036259.1"/>
</dbReference>
<evidence type="ECO:0000256" key="1">
    <source>
        <dbReference type="ARBA" id="ARBA00022630"/>
    </source>
</evidence>
<dbReference type="Gene3D" id="3.40.50.360">
    <property type="match status" value="1"/>
</dbReference>
<dbReference type="PANTHER" id="PTHR43278">
    <property type="entry name" value="NAD(P)H-DEPENDENT FMN-CONTAINING OXIDOREDUCTASE YWQN-RELATED"/>
    <property type="match status" value="1"/>
</dbReference>
<dbReference type="KEGG" id="sted:SPTER_07100"/>
<protein>
    <submittedName>
        <fullName evidence="4">NADPH-dependent FMN reductase</fullName>
    </submittedName>
</protein>
<keyword evidence="2" id="KW-0288">FMN</keyword>
<evidence type="ECO:0000256" key="2">
    <source>
        <dbReference type="ARBA" id="ARBA00022643"/>
    </source>
</evidence>